<evidence type="ECO:0000313" key="1">
    <source>
        <dbReference type="EMBL" id="KAK8542166.1"/>
    </source>
</evidence>
<dbReference type="Proteomes" id="UP001472677">
    <property type="component" value="Unassembled WGS sequence"/>
</dbReference>
<dbReference type="EMBL" id="JBBPBM010000024">
    <property type="protein sequence ID" value="KAK8542166.1"/>
    <property type="molecule type" value="Genomic_DNA"/>
</dbReference>
<proteinExistence type="predicted"/>
<comment type="caution">
    <text evidence="1">The sequence shown here is derived from an EMBL/GenBank/DDBJ whole genome shotgun (WGS) entry which is preliminary data.</text>
</comment>
<accession>A0ABR2DM08</accession>
<reference evidence="1 2" key="1">
    <citation type="journal article" date="2024" name="G3 (Bethesda)">
        <title>Genome assembly of Hibiscus sabdariffa L. provides insights into metabolisms of medicinal natural products.</title>
        <authorList>
            <person name="Kim T."/>
        </authorList>
    </citation>
    <scope>NUCLEOTIDE SEQUENCE [LARGE SCALE GENOMIC DNA]</scope>
    <source>
        <strain evidence="1">TK-2024</strain>
        <tissue evidence="1">Old leaves</tissue>
    </source>
</reference>
<protein>
    <submittedName>
        <fullName evidence="1">Uncharacterized protein</fullName>
    </submittedName>
</protein>
<name>A0ABR2DM08_9ROSI</name>
<sequence length="101" mass="10935">MCALLLDFLGTCETEERELPSTMIFLNPSAINKWRKCLHAKASTTSGLGTNECGTIPTAMIIPSLFLKSTPETEELHDGLKLASKLALINSGMGGFQRSMC</sequence>
<gene>
    <name evidence="1" type="ORF">V6N12_014769</name>
</gene>
<organism evidence="1 2">
    <name type="scientific">Hibiscus sabdariffa</name>
    <name type="common">roselle</name>
    <dbReference type="NCBI Taxonomy" id="183260"/>
    <lineage>
        <taxon>Eukaryota</taxon>
        <taxon>Viridiplantae</taxon>
        <taxon>Streptophyta</taxon>
        <taxon>Embryophyta</taxon>
        <taxon>Tracheophyta</taxon>
        <taxon>Spermatophyta</taxon>
        <taxon>Magnoliopsida</taxon>
        <taxon>eudicotyledons</taxon>
        <taxon>Gunneridae</taxon>
        <taxon>Pentapetalae</taxon>
        <taxon>rosids</taxon>
        <taxon>malvids</taxon>
        <taxon>Malvales</taxon>
        <taxon>Malvaceae</taxon>
        <taxon>Malvoideae</taxon>
        <taxon>Hibiscus</taxon>
    </lineage>
</organism>
<keyword evidence="2" id="KW-1185">Reference proteome</keyword>
<evidence type="ECO:0000313" key="2">
    <source>
        <dbReference type="Proteomes" id="UP001472677"/>
    </source>
</evidence>